<dbReference type="Gene3D" id="1.10.10.2430">
    <property type="entry name" value="NFRKB winged helix-like domain"/>
    <property type="match status" value="1"/>
</dbReference>
<feature type="domain" description="Nuclear factor related to kappa-B-binding protein second winged helix" evidence="4">
    <location>
        <begin position="118"/>
        <end position="182"/>
    </location>
</feature>
<evidence type="ECO:0000256" key="2">
    <source>
        <dbReference type="SAM" id="SignalP"/>
    </source>
</evidence>
<dbReference type="Pfam" id="PF25793">
    <property type="entry name" value="WHD_2nd_NFRKB"/>
    <property type="match status" value="2"/>
</dbReference>
<feature type="compositionally biased region" description="Low complexity" evidence="1">
    <location>
        <begin position="357"/>
        <end position="367"/>
    </location>
</feature>
<feature type="chain" id="PRO_5004243934" evidence="2">
    <location>
        <begin position="28"/>
        <end position="886"/>
    </location>
</feature>
<sequence length="886" mass="93559">MAGISSQLPQCVVFSCLRVGLSLVVQALQFLAGETKDGMMALPSGFSPFVEFSDEMQQWRWIGPTQDAEKDISALCQLWLDSRDLVVKTENEDMSEMTSPTPRVSIDYVVRPSTGDERQVFQIQEQQRYNQPHKAFTFRMHGFESVVGPVKGVFDKEMSLNKAREHTLLRSDRPPYVTILSLGQIFSFCLKFIISCDRGQFYSCDCILTFVFFNHYYFYHQVRDAAARLPNGEGTRAEICELLKDSQFLAADVTSAQVNTVVSGALDRLHYEKDPCVKYDIGRKLWIYLHRSRSQEEFERIHQAQAAAAKARKALQQKPKPSSKPKSGSKDGAGKALGCQEGGQDITCNPMSPTPTTPTVTTPGTPKSPLPYTIATTPTKSGLPDTVKSSPGVLLVSPPPLPQLGTILPSSQSSPPVSQPVTSQHAARIVSHLAAGSLPQVRMVSTPPGLASSAGNQQATLVHQTPHQIRMPVSVSAISQAVVSVPLRSQTVSSPVQVPTTLSVSAVAVAKPQTVSPGSPGNNPASPALLQGVTSPNIKQVSITGQLGMKSPGGTGIPITATNLRIQGKDVLRLPPSSITTDAKGQTVLRITPDMMATLAKSPVATVKLTPEFLSSATAGNKSISATLHVTPPQASPSSASGALSCTAEVQTSKAAPVASTLLKAAGDTAIRLMPTLAVGDQKARTFTTVSSPDKSGTTIRIMPGLGVIPQKQGQTITMTTTSGSKPLMASTCANVVTMAASVVAGAKGITVAPGVSGPPLTLGTATATVRQVPATVVTTQTPLKSKGVVTTPLVKGSINTNISGLGRNIILTSVPAGTKLIAGNKPVSFVTAQQFQQLQQQGQATQVRIQTVQTQQLQQHVATGSPKSVSTVVVTTAPSPKCPPD</sequence>
<evidence type="ECO:0000313" key="5">
    <source>
        <dbReference type="EMBL" id="CAG00544.1"/>
    </source>
</evidence>
<dbReference type="InterPro" id="IPR038106">
    <property type="entry name" value="NFRKB_winged_sf"/>
</dbReference>
<dbReference type="OrthoDB" id="70874at2759"/>
<feature type="domain" description="Nuclear factor related to kappa-B-binding protein second winged helix" evidence="4">
    <location>
        <begin position="217"/>
        <end position="296"/>
    </location>
</feature>
<feature type="region of interest" description="Disordered" evidence="1">
    <location>
        <begin position="308"/>
        <end position="397"/>
    </location>
</feature>
<reference evidence="5" key="1">
    <citation type="journal article" date="2004" name="Nature">
        <title>Genome duplication in the teleost fish Tetraodon nigroviridis reveals the early vertebrate proto-karyotype.</title>
        <authorList>
            <person name="Jaillon O."/>
            <person name="Aury J.-M."/>
            <person name="Brunet F."/>
            <person name="Petit J.-L."/>
            <person name="Stange-Thomann N."/>
            <person name="Mauceli E."/>
            <person name="Bouneau L."/>
            <person name="Fischer C."/>
            <person name="Ozouf-Costaz C."/>
            <person name="Bernot A."/>
            <person name="Nicaud S."/>
            <person name="Jaffe D."/>
            <person name="Fisher S."/>
            <person name="Lutfalla G."/>
            <person name="Dossat C."/>
            <person name="Segurens B."/>
            <person name="Dasilva C."/>
            <person name="Salanoubat M."/>
            <person name="Levy M."/>
            <person name="Boudet N."/>
            <person name="Castellano S."/>
            <person name="Anthouard V."/>
            <person name="Jubin C."/>
            <person name="Castelli V."/>
            <person name="Katinka M."/>
            <person name="Vacherie B."/>
            <person name="Biemont C."/>
            <person name="Skalli Z."/>
            <person name="Cattolico L."/>
            <person name="Poulain J."/>
            <person name="De Berardinis V."/>
            <person name="Cruaud C."/>
            <person name="Duprat S."/>
            <person name="Brottier P."/>
            <person name="Coutanceau J.-P."/>
            <person name="Gouzy J."/>
            <person name="Parra G."/>
            <person name="Lardier G."/>
            <person name="Chapple C."/>
            <person name="McKernan K.J."/>
            <person name="McEwan P."/>
            <person name="Bosak S."/>
            <person name="Kellis M."/>
            <person name="Volff J.-N."/>
            <person name="Guigo R."/>
            <person name="Zody M.C."/>
            <person name="Mesirov J."/>
            <person name="Lindblad-Toh K."/>
            <person name="Birren B."/>
            <person name="Nusbaum C."/>
            <person name="Kahn D."/>
            <person name="Robinson-Rechavi M."/>
            <person name="Laudet V."/>
            <person name="Schachter V."/>
            <person name="Quetier F."/>
            <person name="Saurin W."/>
            <person name="Scarpelli C."/>
            <person name="Wincker P."/>
            <person name="Lander E.S."/>
            <person name="Weissenbach J."/>
            <person name="Roest Crollius H."/>
        </authorList>
    </citation>
    <scope>NUCLEOTIDE SEQUENCE [LARGE SCALE GENOMIC DNA]</scope>
</reference>
<proteinExistence type="predicted"/>
<evidence type="ECO:0000256" key="1">
    <source>
        <dbReference type="SAM" id="MobiDB-lite"/>
    </source>
</evidence>
<accession>Q4SFN8</accession>
<protein>
    <submittedName>
        <fullName evidence="5">(spotted green pufferfish) hypothetical protein</fullName>
    </submittedName>
</protein>
<feature type="compositionally biased region" description="Low complexity" evidence="1">
    <location>
        <begin position="387"/>
        <end position="396"/>
    </location>
</feature>
<dbReference type="GO" id="GO:0002020">
    <property type="term" value="F:protease binding"/>
    <property type="evidence" value="ECO:0007669"/>
    <property type="project" value="TreeGrafter"/>
</dbReference>
<evidence type="ECO:0000259" key="3">
    <source>
        <dbReference type="Pfam" id="PF14465"/>
    </source>
</evidence>
<dbReference type="InterPro" id="IPR025220">
    <property type="entry name" value="NFRKB_WH_1"/>
</dbReference>
<dbReference type="InterPro" id="IPR024867">
    <property type="entry name" value="NFRKB"/>
</dbReference>
<organism evidence="5">
    <name type="scientific">Tetraodon nigroviridis</name>
    <name type="common">Spotted green pufferfish</name>
    <name type="synonym">Chelonodon nigroviridis</name>
    <dbReference type="NCBI Taxonomy" id="99883"/>
    <lineage>
        <taxon>Eukaryota</taxon>
        <taxon>Metazoa</taxon>
        <taxon>Chordata</taxon>
        <taxon>Craniata</taxon>
        <taxon>Vertebrata</taxon>
        <taxon>Euteleostomi</taxon>
        <taxon>Actinopterygii</taxon>
        <taxon>Neopterygii</taxon>
        <taxon>Teleostei</taxon>
        <taxon>Neoteleostei</taxon>
        <taxon>Acanthomorphata</taxon>
        <taxon>Eupercaria</taxon>
        <taxon>Tetraodontiformes</taxon>
        <taxon>Tetradontoidea</taxon>
        <taxon>Tetraodontidae</taxon>
        <taxon>Tetraodon</taxon>
    </lineage>
</organism>
<dbReference type="KEGG" id="tng:GSTEN00019013G001"/>
<dbReference type="PANTHER" id="PTHR13052:SF3">
    <property type="entry name" value="NUCLEAR FACTOR RELATED TO KAPPA-B-BINDING PROTEIN"/>
    <property type="match status" value="1"/>
</dbReference>
<comment type="caution">
    <text evidence="5">The sequence shown here is derived from an EMBL/GenBank/DDBJ whole genome shotgun (WGS) entry which is preliminary data.</text>
</comment>
<reference evidence="5" key="2">
    <citation type="submission" date="2004-02" db="EMBL/GenBank/DDBJ databases">
        <authorList>
            <consortium name="Genoscope"/>
            <consortium name="Whitehead Institute Centre for Genome Research"/>
        </authorList>
    </citation>
    <scope>NUCLEOTIDE SEQUENCE</scope>
</reference>
<feature type="non-terminal residue" evidence="5">
    <location>
        <position position="1"/>
    </location>
</feature>
<dbReference type="EMBL" id="CAAE01014601">
    <property type="protein sequence ID" value="CAG00544.1"/>
    <property type="molecule type" value="Genomic_DNA"/>
</dbReference>
<dbReference type="GO" id="GO:0031011">
    <property type="term" value="C:Ino80 complex"/>
    <property type="evidence" value="ECO:0007669"/>
    <property type="project" value="InterPro"/>
</dbReference>
<name>Q4SFN8_TETNG</name>
<gene>
    <name evidence="5" type="ORF">GSTENG00019013001</name>
</gene>
<dbReference type="Pfam" id="PF14465">
    <property type="entry name" value="WHD_1st_NFRKB"/>
    <property type="match status" value="1"/>
</dbReference>
<feature type="compositionally biased region" description="Low complexity" evidence="1">
    <location>
        <begin position="316"/>
        <end position="326"/>
    </location>
</feature>
<evidence type="ECO:0000259" key="4">
    <source>
        <dbReference type="Pfam" id="PF25793"/>
    </source>
</evidence>
<dbReference type="PANTHER" id="PTHR13052">
    <property type="entry name" value="NFRKB-RELATED"/>
    <property type="match status" value="1"/>
</dbReference>
<dbReference type="AlphaFoldDB" id="Q4SFN8"/>
<dbReference type="InterPro" id="IPR057748">
    <property type="entry name" value="NFRKB_WH_2"/>
</dbReference>
<feature type="signal peptide" evidence="2">
    <location>
        <begin position="1"/>
        <end position="27"/>
    </location>
</feature>
<keyword evidence="2" id="KW-0732">Signal</keyword>
<feature type="domain" description="Nuclear factor related to kappa-B-binding protein winged helix-like" evidence="3">
    <location>
        <begin position="22"/>
        <end position="79"/>
    </location>
</feature>